<dbReference type="CDD" id="cd22529">
    <property type="entry name" value="KH-II_NusA_rpt2"/>
    <property type="match status" value="1"/>
</dbReference>
<feature type="region of interest" description="Disordered" evidence="6">
    <location>
        <begin position="270"/>
        <end position="317"/>
    </location>
</feature>
<feature type="compositionally biased region" description="Low complexity" evidence="6">
    <location>
        <begin position="43"/>
        <end position="52"/>
    </location>
</feature>
<gene>
    <name evidence="8" type="ORF">BE221DRAFT_217016</name>
</gene>
<dbReference type="Pfam" id="PF26594">
    <property type="entry name" value="KH_NusA_2nd"/>
    <property type="match status" value="1"/>
</dbReference>
<dbReference type="InterPro" id="IPR012340">
    <property type="entry name" value="NA-bd_OB-fold"/>
</dbReference>
<evidence type="ECO:0000259" key="7">
    <source>
        <dbReference type="PROSITE" id="PS50126"/>
    </source>
</evidence>
<feature type="compositionally biased region" description="Basic and acidic residues" evidence="6">
    <location>
        <begin position="778"/>
        <end position="797"/>
    </location>
</feature>
<dbReference type="GO" id="GO:0005829">
    <property type="term" value="C:cytosol"/>
    <property type="evidence" value="ECO:0007669"/>
    <property type="project" value="TreeGrafter"/>
</dbReference>
<keyword evidence="4" id="KW-0805">Transcription regulation</keyword>
<sequence length="851" mass="93884">MATAVRVVPRAGAPARARVAARAKKGGAFLKEFGPEDEKPTQSSKKSASASKGMTENDQRGFPALEKVEGSDPFSVNLMVKKVGPMNVVWNGVGTLQVPDAGDKRASVDLARICLAQRAEVLIENFERLYPKMKSARVEWAMQPFDDAYGDPFDPFMTLPEDQVAEFVPGNLQFLKKPKLVAPGAHDPWLEDRRAYLSALTVEKGLKPLCRGYGLKLGGSKGALLERVLAHESANRSMMAPMEEVVKKATSWRNSRVVSVERPDARAEARMRERRERVDEAGGWGRSEEEDDGEDVNDDGWGSSWAKRADREEASTTERMLELEAKYPELRPASEKVSKDDLARRVAVVNGLRALAKDKSGYEADTGMHLEAIARAITTMYKEIPGSALRLIQRERRDARLDVSVDIDVERGRFAVLVQVFGRAGTVEREYDDTKFFTFNIRRQNRMRTLIRYMSEEMKSGVARMATENYVEQIGSLCVGTTRFRSEDGSWMVDIADGAAGVIPPEEQLQLFNDRQLKQGDEVSCYVLDVDQNLFTGREQTPVILSMTIPAVVAAIIRDEVPEIAKGDVEIKAIARIAGKITKVAVAPVPGSSIWNTIDLCVGVDQVRLKRIRERAGGEVVHFINWSDDPSEVVKAALFPADVKSVEKSFPDGSQRPKFTAYVSEFDVKRAIGTNGNNVKLCAALTNSFVVIEAVADSRSSRRSSSFNEDPGDGFDYGSGGFWGDDRDDEFGATAAEKFADILKDDRFGERRQGVVLDDLGWPEFDDFEDMPTSKPAVESKPKAELKTLDEALGDRSDGDEDAPEEWVVGPGRPGLVTFGATGRAGVVGSALFLGDEDSDELYDDDEVIFD</sequence>
<dbReference type="GO" id="GO:0031564">
    <property type="term" value="P:transcription antitermination"/>
    <property type="evidence" value="ECO:0007669"/>
    <property type="project" value="InterPro"/>
</dbReference>
<proteinExistence type="predicted"/>
<organism evidence="8">
    <name type="scientific">Ostreococcus tauri</name>
    <name type="common">Marine green alga</name>
    <dbReference type="NCBI Taxonomy" id="70448"/>
    <lineage>
        <taxon>Eukaryota</taxon>
        <taxon>Viridiplantae</taxon>
        <taxon>Chlorophyta</taxon>
        <taxon>Mamiellophyceae</taxon>
        <taxon>Mamiellales</taxon>
        <taxon>Bathycoccaceae</taxon>
        <taxon>Ostreococcus</taxon>
    </lineage>
</organism>
<protein>
    <recommendedName>
        <fullName evidence="7">S1 motif domain-containing protein</fullName>
    </recommendedName>
</protein>
<dbReference type="InterPro" id="IPR003029">
    <property type="entry name" value="S1_domain"/>
</dbReference>
<dbReference type="InterPro" id="IPR058582">
    <property type="entry name" value="KH_NusA_2nd"/>
</dbReference>
<evidence type="ECO:0000256" key="3">
    <source>
        <dbReference type="ARBA" id="ARBA00022884"/>
    </source>
</evidence>
<reference evidence="8" key="1">
    <citation type="submission" date="2017-04" db="EMBL/GenBank/DDBJ databases">
        <title>Population genomics of picophytoplankton unveils novel chromosome hypervariability.</title>
        <authorList>
            <consortium name="DOE Joint Genome Institute"/>
            <person name="Blanc-Mathieu R."/>
            <person name="Krasovec M."/>
            <person name="Hebrard M."/>
            <person name="Yau S."/>
            <person name="Desgranges E."/>
            <person name="Martin J."/>
            <person name="Schackwitz W."/>
            <person name="Kuo A."/>
            <person name="Salin G."/>
            <person name="Donnadieu C."/>
            <person name="Desdevises Y."/>
            <person name="Sanchez-Ferandin S."/>
            <person name="Moreau H."/>
            <person name="Rivals E."/>
            <person name="Grigoriev I.V."/>
            <person name="Grimsley N."/>
            <person name="Eyre-Walker A."/>
            <person name="Piganeau G."/>
        </authorList>
    </citation>
    <scope>NUCLEOTIDE SEQUENCE [LARGE SCALE GENOMIC DNA]</scope>
    <source>
        <strain evidence="8">RCC 1115</strain>
    </source>
</reference>
<dbReference type="Gene3D" id="3.30.300.20">
    <property type="match status" value="2"/>
</dbReference>
<feature type="compositionally biased region" description="Basic and acidic residues" evidence="6">
    <location>
        <begin position="307"/>
        <end position="317"/>
    </location>
</feature>
<dbReference type="PANTHER" id="PTHR22648:SF0">
    <property type="entry name" value="TRANSCRIPTION TERMINATION_ANTITERMINATION PROTEIN NUSA"/>
    <property type="match status" value="1"/>
</dbReference>
<feature type="domain" description="S1 motif" evidence="7">
    <location>
        <begin position="475"/>
        <end position="548"/>
    </location>
</feature>
<keyword evidence="2" id="KW-0963">Cytoplasm</keyword>
<keyword evidence="5" id="KW-0804">Transcription</keyword>
<dbReference type="Proteomes" id="UP000195557">
    <property type="component" value="Unassembled WGS sequence"/>
</dbReference>
<feature type="region of interest" description="Disordered" evidence="6">
    <location>
        <begin position="768"/>
        <end position="812"/>
    </location>
</feature>
<dbReference type="Pfam" id="PF13184">
    <property type="entry name" value="KH_NusA_1st"/>
    <property type="match status" value="1"/>
</dbReference>
<dbReference type="PANTHER" id="PTHR22648">
    <property type="entry name" value="TRANSCRIPTION TERMINATION FACTOR NUSA"/>
    <property type="match status" value="1"/>
</dbReference>
<dbReference type="eggNOG" id="ENOG502SCTP">
    <property type="taxonomic scope" value="Eukaryota"/>
</dbReference>
<dbReference type="Gene3D" id="2.40.50.140">
    <property type="entry name" value="Nucleic acid-binding proteins"/>
    <property type="match status" value="1"/>
</dbReference>
<keyword evidence="3" id="KW-0694">RNA-binding</keyword>
<name>A0A1Y5IDV5_OSTTA</name>
<dbReference type="InterPro" id="IPR015946">
    <property type="entry name" value="KH_dom-like_a/b"/>
</dbReference>
<feature type="compositionally biased region" description="Basic and acidic residues" evidence="6">
    <location>
        <begin position="270"/>
        <end position="280"/>
    </location>
</feature>
<dbReference type="InterPro" id="IPR030842">
    <property type="entry name" value="TF_NusA_bacterial"/>
</dbReference>
<dbReference type="GO" id="GO:0003723">
    <property type="term" value="F:RNA binding"/>
    <property type="evidence" value="ECO:0007669"/>
    <property type="project" value="UniProtKB-KW"/>
</dbReference>
<evidence type="ECO:0000256" key="5">
    <source>
        <dbReference type="ARBA" id="ARBA00023163"/>
    </source>
</evidence>
<accession>A0A1Y5IDV5</accession>
<evidence type="ECO:0000256" key="1">
    <source>
        <dbReference type="ARBA" id="ARBA00022472"/>
    </source>
</evidence>
<evidence type="ECO:0000256" key="6">
    <source>
        <dbReference type="SAM" id="MobiDB-lite"/>
    </source>
</evidence>
<keyword evidence="1" id="KW-0806">Transcription termination</keyword>
<dbReference type="InterPro" id="IPR009019">
    <property type="entry name" value="KH_sf_prok-type"/>
</dbReference>
<evidence type="ECO:0000256" key="4">
    <source>
        <dbReference type="ARBA" id="ARBA00023015"/>
    </source>
</evidence>
<dbReference type="GO" id="GO:0006353">
    <property type="term" value="P:DNA-templated transcription termination"/>
    <property type="evidence" value="ECO:0007669"/>
    <property type="project" value="UniProtKB-KW"/>
</dbReference>
<feature type="region of interest" description="Disordered" evidence="6">
    <location>
        <begin position="29"/>
        <end position="58"/>
    </location>
</feature>
<dbReference type="PROSITE" id="PS50126">
    <property type="entry name" value="S1"/>
    <property type="match status" value="1"/>
</dbReference>
<evidence type="ECO:0000256" key="2">
    <source>
        <dbReference type="ARBA" id="ARBA00022490"/>
    </source>
</evidence>
<dbReference type="AlphaFoldDB" id="A0A1Y5IDV5"/>
<evidence type="ECO:0000313" key="8">
    <source>
        <dbReference type="EMBL" id="OUS47789.1"/>
    </source>
</evidence>
<dbReference type="InterPro" id="IPR025249">
    <property type="entry name" value="TF_NusA_KH_1st"/>
</dbReference>
<feature type="compositionally biased region" description="Acidic residues" evidence="6">
    <location>
        <begin position="288"/>
        <end position="298"/>
    </location>
</feature>
<dbReference type="EMBL" id="KZ155776">
    <property type="protein sequence ID" value="OUS47789.1"/>
    <property type="molecule type" value="Genomic_DNA"/>
</dbReference>
<dbReference type="SUPFAM" id="SSF54814">
    <property type="entry name" value="Prokaryotic type KH domain (KH-domain type II)"/>
    <property type="match status" value="1"/>
</dbReference>